<evidence type="ECO:0000313" key="4">
    <source>
        <dbReference type="Proteomes" id="UP001501442"/>
    </source>
</evidence>
<dbReference type="Proteomes" id="UP001501442">
    <property type="component" value="Unassembled WGS sequence"/>
</dbReference>
<name>A0ABP8UK10_9ACTN</name>
<feature type="domain" description="PPM-type phosphatase" evidence="2">
    <location>
        <begin position="21"/>
        <end position="203"/>
    </location>
</feature>
<proteinExistence type="predicted"/>
<evidence type="ECO:0000256" key="1">
    <source>
        <dbReference type="SAM" id="MobiDB-lite"/>
    </source>
</evidence>
<comment type="caution">
    <text evidence="3">The sequence shown here is derived from an EMBL/GenBank/DDBJ whole genome shotgun (WGS) entry which is preliminary data.</text>
</comment>
<feature type="region of interest" description="Disordered" evidence="1">
    <location>
        <begin position="229"/>
        <end position="266"/>
    </location>
</feature>
<evidence type="ECO:0000313" key="3">
    <source>
        <dbReference type="EMBL" id="GAA4633540.1"/>
    </source>
</evidence>
<dbReference type="EMBL" id="BAABHK010000012">
    <property type="protein sequence ID" value="GAA4633540.1"/>
    <property type="molecule type" value="Genomic_DNA"/>
</dbReference>
<dbReference type="RefSeq" id="WP_345436537.1">
    <property type="nucleotide sequence ID" value="NZ_BAABHK010000012.1"/>
</dbReference>
<evidence type="ECO:0000259" key="2">
    <source>
        <dbReference type="Pfam" id="PF13672"/>
    </source>
</evidence>
<sequence length="266" mass="28035">MQITYATQAAPGGVNEDCVVAGPDWAIVLDGATAPVGVDSGCVHDVAWLVRRLAGALSARLADGADGSLADIVAESIGQVCASHAGTCDLSNPDSPSSTLAVMRRRDGVVECLLLADSPIAVRRRDGSLHVVEDDRVAHLPGGRPYTLEKVRTHRNRPGGFWVASSVPEAAHQAVTAAFPETEVEEVVMCTDGVTRLIDHYGYDWPGLFDSLRTAGPAHVIDLVRRAEREQPIPGAKPHDDATALLATRRGGGPSLEAGRTASRND</sequence>
<feature type="compositionally biased region" description="Basic and acidic residues" evidence="1">
    <location>
        <begin position="229"/>
        <end position="242"/>
    </location>
</feature>
<dbReference type="InterPro" id="IPR036457">
    <property type="entry name" value="PPM-type-like_dom_sf"/>
</dbReference>
<dbReference type="Pfam" id="PF13672">
    <property type="entry name" value="PP2C_2"/>
    <property type="match status" value="1"/>
</dbReference>
<protein>
    <submittedName>
        <fullName evidence="3">Protein phosphatase 2C domain-containing protein</fullName>
    </submittedName>
</protein>
<dbReference type="InterPro" id="IPR001932">
    <property type="entry name" value="PPM-type_phosphatase-like_dom"/>
</dbReference>
<reference evidence="4" key="1">
    <citation type="journal article" date="2019" name="Int. J. Syst. Evol. Microbiol.">
        <title>The Global Catalogue of Microorganisms (GCM) 10K type strain sequencing project: providing services to taxonomists for standard genome sequencing and annotation.</title>
        <authorList>
            <consortium name="The Broad Institute Genomics Platform"/>
            <consortium name="The Broad Institute Genome Sequencing Center for Infectious Disease"/>
            <person name="Wu L."/>
            <person name="Ma J."/>
        </authorList>
    </citation>
    <scope>NUCLEOTIDE SEQUENCE [LARGE SCALE GENOMIC DNA]</scope>
    <source>
        <strain evidence="4">JCM 17939</strain>
    </source>
</reference>
<dbReference type="SUPFAM" id="SSF81606">
    <property type="entry name" value="PP2C-like"/>
    <property type="match status" value="1"/>
</dbReference>
<gene>
    <name evidence="3" type="ORF">GCM10023196_071470</name>
</gene>
<dbReference type="Gene3D" id="3.60.40.10">
    <property type="entry name" value="PPM-type phosphatase domain"/>
    <property type="match status" value="1"/>
</dbReference>
<accession>A0ABP8UK10</accession>
<keyword evidence="4" id="KW-1185">Reference proteome</keyword>
<organism evidence="3 4">
    <name type="scientific">Actinoallomurus vinaceus</name>
    <dbReference type="NCBI Taxonomy" id="1080074"/>
    <lineage>
        <taxon>Bacteria</taxon>
        <taxon>Bacillati</taxon>
        <taxon>Actinomycetota</taxon>
        <taxon>Actinomycetes</taxon>
        <taxon>Streptosporangiales</taxon>
        <taxon>Thermomonosporaceae</taxon>
        <taxon>Actinoallomurus</taxon>
    </lineage>
</organism>